<accession>A0A1V2H0M9</accession>
<feature type="signal peptide" evidence="1">
    <location>
        <begin position="1"/>
        <end position="28"/>
    </location>
</feature>
<comment type="caution">
    <text evidence="2">The sequence shown here is derived from an EMBL/GenBank/DDBJ whole genome shotgun (WGS) entry which is preliminary data.</text>
</comment>
<evidence type="ECO:0000313" key="2">
    <source>
        <dbReference type="EMBL" id="ONG51401.1"/>
    </source>
</evidence>
<dbReference type="EMBL" id="MLCO01000166">
    <property type="protein sequence ID" value="ONG51401.1"/>
    <property type="molecule type" value="Genomic_DNA"/>
</dbReference>
<dbReference type="RefSeq" id="WP_076958352.1">
    <property type="nucleotide sequence ID" value="NZ_MLCO01000166.1"/>
</dbReference>
<sequence>MPRATSLIAATLLAALAAPVASPARAQAAQDCLAAGLVRIDSIQRSQQRQGGNPNVEEVTFGFVNIAGRPITVTAAFAGPRVTNSLVFSRSWQLSNGQRQLVMAGSVQRPTSDNDARAALKLTCL</sequence>
<reference evidence="2 3" key="1">
    <citation type="submission" date="2016-10" db="EMBL/GenBank/DDBJ databases">
        <title>Draft Genome sequence of Roseomonas sp. strain M3.</title>
        <authorList>
            <person name="Subhash Y."/>
            <person name="Lee S."/>
        </authorList>
    </citation>
    <scope>NUCLEOTIDE SEQUENCE [LARGE SCALE GENOMIC DNA]</scope>
    <source>
        <strain evidence="2 3">M3</strain>
    </source>
</reference>
<gene>
    <name evidence="2" type="ORF">BKE38_16125</name>
</gene>
<name>A0A1V2H0M9_9PROT</name>
<keyword evidence="3" id="KW-1185">Reference proteome</keyword>
<evidence type="ECO:0000256" key="1">
    <source>
        <dbReference type="SAM" id="SignalP"/>
    </source>
</evidence>
<proteinExistence type="predicted"/>
<dbReference type="Proteomes" id="UP000188879">
    <property type="component" value="Unassembled WGS sequence"/>
</dbReference>
<evidence type="ECO:0000313" key="3">
    <source>
        <dbReference type="Proteomes" id="UP000188879"/>
    </source>
</evidence>
<keyword evidence="1" id="KW-0732">Signal</keyword>
<feature type="chain" id="PRO_5013228523" evidence="1">
    <location>
        <begin position="29"/>
        <end position="125"/>
    </location>
</feature>
<dbReference type="AlphaFoldDB" id="A0A1V2H0M9"/>
<protein>
    <submittedName>
        <fullName evidence="2">Uncharacterized protein</fullName>
    </submittedName>
</protein>
<organism evidence="2 3">
    <name type="scientific">Teichococcus deserti</name>
    <dbReference type="NCBI Taxonomy" id="1817963"/>
    <lineage>
        <taxon>Bacteria</taxon>
        <taxon>Pseudomonadati</taxon>
        <taxon>Pseudomonadota</taxon>
        <taxon>Alphaproteobacteria</taxon>
        <taxon>Acetobacterales</taxon>
        <taxon>Roseomonadaceae</taxon>
        <taxon>Roseomonas</taxon>
    </lineage>
</organism>